<keyword evidence="3" id="KW-1185">Reference proteome</keyword>
<feature type="region of interest" description="Disordered" evidence="1">
    <location>
        <begin position="283"/>
        <end position="322"/>
    </location>
</feature>
<dbReference type="AlphaFoldDB" id="A0A1J4K6I1"/>
<dbReference type="SUPFAM" id="SSF54236">
    <property type="entry name" value="Ubiquitin-like"/>
    <property type="match status" value="1"/>
</dbReference>
<protein>
    <recommendedName>
        <fullName evidence="4">Ubiquitin-like domain-containing protein</fullName>
    </recommendedName>
</protein>
<gene>
    <name evidence="2" type="ORF">TRFO_06040</name>
</gene>
<sequence>MSGLRKNLLFKYPTIQCDFSKEYSIYIQFFQKSTYKLSSKNPRQTMESSQLNILIHYHNECYTLNVSKFDSISTLEDFIAKKNISQNINQNNTKIIFLFDEQQILPSFSFAFYGMNDNSEIYAIDQINSQNLQKNYSSRLSHKLSYQSKRENGYSTRNNAKMNSFSGYSRPLKFQTSRDLLNPSTRRRCFLEVFGCIPPPDVMQSIIDEITDPSVSTEAAKIRDRLYNRMEGTVRSHRMCLNCFTSRINKISKQASKKMRNGDDSFFNIKSGFLTNQSKAQFSNNMNEKCEDRESSGFESESEPESERNKEMPVDVLPVFWT</sequence>
<dbReference type="EMBL" id="MLAK01000771">
    <property type="protein sequence ID" value="OHT05053.1"/>
    <property type="molecule type" value="Genomic_DNA"/>
</dbReference>
<evidence type="ECO:0008006" key="4">
    <source>
        <dbReference type="Google" id="ProtNLM"/>
    </source>
</evidence>
<evidence type="ECO:0000313" key="3">
    <source>
        <dbReference type="Proteomes" id="UP000179807"/>
    </source>
</evidence>
<dbReference type="GeneID" id="94827558"/>
<reference evidence="2" key="1">
    <citation type="submission" date="2016-10" db="EMBL/GenBank/DDBJ databases">
        <authorList>
            <person name="Benchimol M."/>
            <person name="Almeida L.G."/>
            <person name="Vasconcelos A.T."/>
            <person name="Perreira-Neves A."/>
            <person name="Rosa I.A."/>
            <person name="Tasca T."/>
            <person name="Bogo M.R."/>
            <person name="de Souza W."/>
        </authorList>
    </citation>
    <scope>NUCLEOTIDE SEQUENCE [LARGE SCALE GENOMIC DNA]</scope>
    <source>
        <strain evidence="2">K</strain>
    </source>
</reference>
<accession>A0A1J4K6I1</accession>
<name>A0A1J4K6I1_9EUKA</name>
<dbReference type="VEuPathDB" id="TrichDB:TRFO_06040"/>
<evidence type="ECO:0000313" key="2">
    <source>
        <dbReference type="EMBL" id="OHT05053.1"/>
    </source>
</evidence>
<organism evidence="2 3">
    <name type="scientific">Tritrichomonas foetus</name>
    <dbReference type="NCBI Taxonomy" id="1144522"/>
    <lineage>
        <taxon>Eukaryota</taxon>
        <taxon>Metamonada</taxon>
        <taxon>Parabasalia</taxon>
        <taxon>Tritrichomonadida</taxon>
        <taxon>Tritrichomonadidae</taxon>
        <taxon>Tritrichomonas</taxon>
    </lineage>
</organism>
<dbReference type="RefSeq" id="XP_068358189.1">
    <property type="nucleotide sequence ID" value="XM_068492854.1"/>
</dbReference>
<evidence type="ECO:0000256" key="1">
    <source>
        <dbReference type="SAM" id="MobiDB-lite"/>
    </source>
</evidence>
<comment type="caution">
    <text evidence="2">The sequence shown here is derived from an EMBL/GenBank/DDBJ whole genome shotgun (WGS) entry which is preliminary data.</text>
</comment>
<dbReference type="InterPro" id="IPR029071">
    <property type="entry name" value="Ubiquitin-like_domsf"/>
</dbReference>
<dbReference type="Proteomes" id="UP000179807">
    <property type="component" value="Unassembled WGS sequence"/>
</dbReference>
<proteinExistence type="predicted"/>